<keyword evidence="5" id="KW-1185">Reference proteome</keyword>
<organism evidence="4 5">
    <name type="scientific">Limisphaera ngatamarikiensis</name>
    <dbReference type="NCBI Taxonomy" id="1324935"/>
    <lineage>
        <taxon>Bacteria</taxon>
        <taxon>Pseudomonadati</taxon>
        <taxon>Verrucomicrobiota</taxon>
        <taxon>Verrucomicrobiia</taxon>
        <taxon>Limisphaerales</taxon>
        <taxon>Limisphaeraceae</taxon>
        <taxon>Limisphaera</taxon>
    </lineage>
</organism>
<evidence type="ECO:0000256" key="1">
    <source>
        <dbReference type="ARBA" id="ARBA00022676"/>
    </source>
</evidence>
<dbReference type="GO" id="GO:0005829">
    <property type="term" value="C:cytosol"/>
    <property type="evidence" value="ECO:0007669"/>
    <property type="project" value="TreeGrafter"/>
</dbReference>
<dbReference type="Proteomes" id="UP000477311">
    <property type="component" value="Unassembled WGS sequence"/>
</dbReference>
<evidence type="ECO:0000313" key="4">
    <source>
        <dbReference type="EMBL" id="NGO38270.1"/>
    </source>
</evidence>
<dbReference type="PANTHER" id="PTHR30160">
    <property type="entry name" value="TETRAACYLDISACCHARIDE 4'-KINASE-RELATED"/>
    <property type="match status" value="1"/>
</dbReference>
<dbReference type="AlphaFoldDB" id="A0A6M1RYM1"/>
<dbReference type="GO" id="GO:0008713">
    <property type="term" value="F:ADP-heptose-lipopolysaccharide heptosyltransferase activity"/>
    <property type="evidence" value="ECO:0007669"/>
    <property type="project" value="TreeGrafter"/>
</dbReference>
<dbReference type="InterPro" id="IPR002201">
    <property type="entry name" value="Glyco_trans_9"/>
</dbReference>
<dbReference type="PANTHER" id="PTHR30160:SF1">
    <property type="entry name" value="LIPOPOLYSACCHARIDE 1,2-N-ACETYLGLUCOSAMINETRANSFERASE-RELATED"/>
    <property type="match status" value="1"/>
</dbReference>
<accession>A0A6M1RYM1</accession>
<dbReference type="InterPro" id="IPR051199">
    <property type="entry name" value="LPS_LOS_Heptosyltrfase"/>
</dbReference>
<evidence type="ECO:0000313" key="5">
    <source>
        <dbReference type="Proteomes" id="UP000477311"/>
    </source>
</evidence>
<gene>
    <name evidence="4" type="ORF">G4L39_02515</name>
</gene>
<dbReference type="RefSeq" id="WP_165105652.1">
    <property type="nucleotide sequence ID" value="NZ_JAAKYA010000014.1"/>
</dbReference>
<reference evidence="4 5" key="1">
    <citation type="submission" date="2020-02" db="EMBL/GenBank/DDBJ databases">
        <title>Draft genome sequence of Limisphaera ngatamarikiensis NGM72.4T, a thermophilic Verrucomicrobia grouped in subdivision 3.</title>
        <authorList>
            <person name="Carere C.R."/>
            <person name="Steen J."/>
            <person name="Hugenholtz P."/>
            <person name="Stott M.B."/>
        </authorList>
    </citation>
    <scope>NUCLEOTIDE SEQUENCE [LARGE SCALE GENOMIC DNA]</scope>
    <source>
        <strain evidence="4 5">NGM72.4</strain>
    </source>
</reference>
<name>A0A6M1RYM1_9BACT</name>
<dbReference type="Pfam" id="PF01075">
    <property type="entry name" value="Glyco_transf_9"/>
    <property type="match status" value="1"/>
</dbReference>
<comment type="caution">
    <text evidence="4">The sequence shown here is derived from an EMBL/GenBank/DDBJ whole genome shotgun (WGS) entry which is preliminary data.</text>
</comment>
<dbReference type="CDD" id="cd03789">
    <property type="entry name" value="GT9_LPS_heptosyltransferase"/>
    <property type="match status" value="1"/>
</dbReference>
<dbReference type="Gene3D" id="3.40.50.2000">
    <property type="entry name" value="Glycogen Phosphorylase B"/>
    <property type="match status" value="2"/>
</dbReference>
<protein>
    <submittedName>
        <fullName evidence="4">Glycosyltransferase family 9 protein</fullName>
    </submittedName>
</protein>
<proteinExistence type="predicted"/>
<dbReference type="SUPFAM" id="SSF53756">
    <property type="entry name" value="UDP-Glycosyltransferase/glycogen phosphorylase"/>
    <property type="match status" value="1"/>
</dbReference>
<keyword evidence="2 4" id="KW-0808">Transferase</keyword>
<sequence>MSGKQGRILVIRGGAIGDFILTLPAMAALRQNFPRAHLEVLGYPHIAQLALAGGWVDAVRPIEARALAGFFARNGTLSESWCAYFSEFDLILSYLYDPDRIFEENVRRCSPAQFIAGPHRPDESAGIHATRVFLRPLERLAIFDADPVPRLRLPEVNADPDAPVALHPGSGSERKNWPEARWADLLQYLVRSTRRRFLLVGGEAEGERLQHLAAAAPPARRELCQSLPLADLARRLKACAAFVGHDSGITHLAAAVGLPVVVLWPDTPEEVWRPQGDHVRLVRSPRGIRSLPVEDVVRAVDEMLESLPKAPASRGEPDSSPGPAG</sequence>
<keyword evidence="1" id="KW-0328">Glycosyltransferase</keyword>
<dbReference type="GO" id="GO:0009244">
    <property type="term" value="P:lipopolysaccharide core region biosynthetic process"/>
    <property type="evidence" value="ECO:0007669"/>
    <property type="project" value="TreeGrafter"/>
</dbReference>
<evidence type="ECO:0000256" key="2">
    <source>
        <dbReference type="ARBA" id="ARBA00022679"/>
    </source>
</evidence>
<evidence type="ECO:0000256" key="3">
    <source>
        <dbReference type="SAM" id="MobiDB-lite"/>
    </source>
</evidence>
<feature type="region of interest" description="Disordered" evidence="3">
    <location>
        <begin position="306"/>
        <end position="325"/>
    </location>
</feature>
<dbReference type="EMBL" id="JAAKYA010000014">
    <property type="protein sequence ID" value="NGO38270.1"/>
    <property type="molecule type" value="Genomic_DNA"/>
</dbReference>